<keyword evidence="3" id="KW-0812">Transmembrane</keyword>
<dbReference type="EC" id="2.7.11.1" evidence="2"/>
<name>A0AAQ3X2I0_PASNO</name>
<organism evidence="12 13">
    <name type="scientific">Paspalum notatum var. saurae</name>
    <dbReference type="NCBI Taxonomy" id="547442"/>
    <lineage>
        <taxon>Eukaryota</taxon>
        <taxon>Viridiplantae</taxon>
        <taxon>Streptophyta</taxon>
        <taxon>Embryophyta</taxon>
        <taxon>Tracheophyta</taxon>
        <taxon>Spermatophyta</taxon>
        <taxon>Magnoliopsida</taxon>
        <taxon>Liliopsida</taxon>
        <taxon>Poales</taxon>
        <taxon>Poaceae</taxon>
        <taxon>PACMAD clade</taxon>
        <taxon>Panicoideae</taxon>
        <taxon>Andropogonodae</taxon>
        <taxon>Paspaleae</taxon>
        <taxon>Paspalinae</taxon>
        <taxon>Paspalum</taxon>
    </lineage>
</organism>
<evidence type="ECO:0000256" key="2">
    <source>
        <dbReference type="ARBA" id="ARBA00012513"/>
    </source>
</evidence>
<sequence length="134" mass="14766">MAMREIFSFTATLVSFILVSSTAAANDQRYYLPRGSSISTQDDTTTTILVSPNGAFSYGFYKVATNAITFSIWFSRSTGKTVAWTANRDGPVNGKGSRLTFHKNGGLELLDGRQLHRCVEHQHDFDSCRPCDAS</sequence>
<dbReference type="PANTHER" id="PTHR47974">
    <property type="entry name" value="OS07G0415500 PROTEIN"/>
    <property type="match status" value="1"/>
</dbReference>
<evidence type="ECO:0000313" key="12">
    <source>
        <dbReference type="EMBL" id="WVZ82376.1"/>
    </source>
</evidence>
<evidence type="ECO:0000256" key="4">
    <source>
        <dbReference type="ARBA" id="ARBA00022729"/>
    </source>
</evidence>
<evidence type="ECO:0000256" key="1">
    <source>
        <dbReference type="ARBA" id="ARBA00004479"/>
    </source>
</evidence>
<dbReference type="SUPFAM" id="SSF51110">
    <property type="entry name" value="alpha-D-mannose-specific plant lectins"/>
    <property type="match status" value="1"/>
</dbReference>
<evidence type="ECO:0000313" key="13">
    <source>
        <dbReference type="Proteomes" id="UP001341281"/>
    </source>
</evidence>
<evidence type="ECO:0000256" key="7">
    <source>
        <dbReference type="ARBA" id="ARBA00023170"/>
    </source>
</evidence>
<keyword evidence="13" id="KW-1185">Reference proteome</keyword>
<dbReference type="GO" id="GO:0051707">
    <property type="term" value="P:response to other organism"/>
    <property type="evidence" value="ECO:0007669"/>
    <property type="project" value="UniProtKB-ARBA"/>
</dbReference>
<dbReference type="PANTHER" id="PTHR47974:SF31">
    <property type="entry name" value="RECEPTOR-LIKE SERINE_THREONINE-PROTEIN KINASE"/>
    <property type="match status" value="1"/>
</dbReference>
<dbReference type="PROSITE" id="PS50927">
    <property type="entry name" value="BULB_LECTIN"/>
    <property type="match status" value="1"/>
</dbReference>
<accession>A0AAQ3X2I0</accession>
<proteinExistence type="predicted"/>
<evidence type="ECO:0000256" key="8">
    <source>
        <dbReference type="ARBA" id="ARBA00047899"/>
    </source>
</evidence>
<evidence type="ECO:0000259" key="11">
    <source>
        <dbReference type="PROSITE" id="PS50927"/>
    </source>
</evidence>
<comment type="subcellular location">
    <subcellularLocation>
        <location evidence="1">Membrane</location>
        <topology evidence="1">Single-pass type I membrane protein</topology>
    </subcellularLocation>
</comment>
<dbReference type="Proteomes" id="UP001341281">
    <property type="component" value="Chromosome 06"/>
</dbReference>
<keyword evidence="7" id="KW-0675">Receptor</keyword>
<evidence type="ECO:0000256" key="10">
    <source>
        <dbReference type="SAM" id="SignalP"/>
    </source>
</evidence>
<comment type="catalytic activity">
    <reaction evidence="9">
        <text>L-seryl-[protein] + ATP = O-phospho-L-seryl-[protein] + ADP + H(+)</text>
        <dbReference type="Rhea" id="RHEA:17989"/>
        <dbReference type="Rhea" id="RHEA-COMP:9863"/>
        <dbReference type="Rhea" id="RHEA-COMP:11604"/>
        <dbReference type="ChEBI" id="CHEBI:15378"/>
        <dbReference type="ChEBI" id="CHEBI:29999"/>
        <dbReference type="ChEBI" id="CHEBI:30616"/>
        <dbReference type="ChEBI" id="CHEBI:83421"/>
        <dbReference type="ChEBI" id="CHEBI:456216"/>
        <dbReference type="EC" id="2.7.11.1"/>
    </reaction>
</comment>
<evidence type="ECO:0000256" key="9">
    <source>
        <dbReference type="ARBA" id="ARBA00048679"/>
    </source>
</evidence>
<dbReference type="InterPro" id="IPR036426">
    <property type="entry name" value="Bulb-type_lectin_dom_sf"/>
</dbReference>
<feature type="signal peptide" evidence="10">
    <location>
        <begin position="1"/>
        <end position="24"/>
    </location>
</feature>
<comment type="catalytic activity">
    <reaction evidence="8">
        <text>L-threonyl-[protein] + ATP = O-phospho-L-threonyl-[protein] + ADP + H(+)</text>
        <dbReference type="Rhea" id="RHEA:46608"/>
        <dbReference type="Rhea" id="RHEA-COMP:11060"/>
        <dbReference type="Rhea" id="RHEA-COMP:11605"/>
        <dbReference type="ChEBI" id="CHEBI:15378"/>
        <dbReference type="ChEBI" id="CHEBI:30013"/>
        <dbReference type="ChEBI" id="CHEBI:30616"/>
        <dbReference type="ChEBI" id="CHEBI:61977"/>
        <dbReference type="ChEBI" id="CHEBI:456216"/>
        <dbReference type="EC" id="2.7.11.1"/>
    </reaction>
</comment>
<evidence type="ECO:0000256" key="6">
    <source>
        <dbReference type="ARBA" id="ARBA00023136"/>
    </source>
</evidence>
<feature type="domain" description="Bulb-type lectin" evidence="11">
    <location>
        <begin position="34"/>
        <end position="134"/>
    </location>
</feature>
<evidence type="ECO:0000256" key="3">
    <source>
        <dbReference type="ARBA" id="ARBA00022692"/>
    </source>
</evidence>
<dbReference type="GO" id="GO:0016020">
    <property type="term" value="C:membrane"/>
    <property type="evidence" value="ECO:0007669"/>
    <property type="project" value="UniProtKB-SubCell"/>
</dbReference>
<gene>
    <name evidence="12" type="ORF">U9M48_029643</name>
</gene>
<dbReference type="EMBL" id="CP144750">
    <property type="protein sequence ID" value="WVZ82376.1"/>
    <property type="molecule type" value="Genomic_DNA"/>
</dbReference>
<evidence type="ECO:0000256" key="5">
    <source>
        <dbReference type="ARBA" id="ARBA00022989"/>
    </source>
</evidence>
<dbReference type="GO" id="GO:0004674">
    <property type="term" value="F:protein serine/threonine kinase activity"/>
    <property type="evidence" value="ECO:0007669"/>
    <property type="project" value="UniProtKB-EC"/>
</dbReference>
<keyword evidence="5" id="KW-1133">Transmembrane helix</keyword>
<reference evidence="12 13" key="1">
    <citation type="submission" date="2024-02" db="EMBL/GenBank/DDBJ databases">
        <title>High-quality chromosome-scale genome assembly of Pensacola bahiagrass (Paspalum notatum Flugge var. saurae).</title>
        <authorList>
            <person name="Vega J.M."/>
            <person name="Podio M."/>
            <person name="Orjuela J."/>
            <person name="Siena L.A."/>
            <person name="Pessino S.C."/>
            <person name="Combes M.C."/>
            <person name="Mariac C."/>
            <person name="Albertini E."/>
            <person name="Pupilli F."/>
            <person name="Ortiz J.P.A."/>
            <person name="Leblanc O."/>
        </authorList>
    </citation>
    <scope>NUCLEOTIDE SEQUENCE [LARGE SCALE GENOMIC DNA]</scope>
    <source>
        <strain evidence="12">R1</strain>
        <tissue evidence="12">Leaf</tissue>
    </source>
</reference>
<keyword evidence="4 10" id="KW-0732">Signal</keyword>
<feature type="chain" id="PRO_5042959270" description="non-specific serine/threonine protein kinase" evidence="10">
    <location>
        <begin position="25"/>
        <end position="134"/>
    </location>
</feature>
<dbReference type="InterPro" id="IPR001480">
    <property type="entry name" value="Bulb-type_lectin_dom"/>
</dbReference>
<dbReference type="AlphaFoldDB" id="A0AAQ3X2I0"/>
<keyword evidence="6" id="KW-0472">Membrane</keyword>
<protein>
    <recommendedName>
        <fullName evidence="2">non-specific serine/threonine protein kinase</fullName>
        <ecNumber evidence="2">2.7.11.1</ecNumber>
    </recommendedName>
</protein>